<evidence type="ECO:0000313" key="2">
    <source>
        <dbReference type="Proteomes" id="UP000604475"/>
    </source>
</evidence>
<gene>
    <name evidence="1" type="ORF">I7412_18285</name>
</gene>
<sequence length="167" mass="17876">MTGEEGEEKAELVLRAFERAGCPERYYALCADAGKAPGQWPDLDRQTAALTAAGLEARYDGRERFFACRTRGAQADDIGLNVAISAGIELILVWERSGGPFHRAAYLLAERAGGPLPDPPYPRVTFGSGRPFETAVAESAALFRDVRAALRELILAGDPAGNRGTPA</sequence>
<accession>A0A937URB4</accession>
<evidence type="ECO:0000313" key="1">
    <source>
        <dbReference type="EMBL" id="MBL7629070.1"/>
    </source>
</evidence>
<dbReference type="EMBL" id="JAEACQ010000208">
    <property type="protein sequence ID" value="MBL7629070.1"/>
    <property type="molecule type" value="Genomic_DNA"/>
</dbReference>
<comment type="caution">
    <text evidence="1">The sequence shown here is derived from an EMBL/GenBank/DDBJ whole genome shotgun (WGS) entry which is preliminary data.</text>
</comment>
<dbReference type="AlphaFoldDB" id="A0A937URB4"/>
<name>A0A937URB4_9ACTN</name>
<protein>
    <submittedName>
        <fullName evidence="1">Uncharacterized protein</fullName>
    </submittedName>
</protein>
<dbReference type="Proteomes" id="UP000604475">
    <property type="component" value="Unassembled WGS sequence"/>
</dbReference>
<keyword evidence="2" id="KW-1185">Reference proteome</keyword>
<dbReference type="RefSeq" id="WP_203000183.1">
    <property type="nucleotide sequence ID" value="NZ_JADWYU010000132.1"/>
</dbReference>
<organism evidence="1 2">
    <name type="scientific">Frankia nepalensis</name>
    <dbReference type="NCBI Taxonomy" id="1836974"/>
    <lineage>
        <taxon>Bacteria</taxon>
        <taxon>Bacillati</taxon>
        <taxon>Actinomycetota</taxon>
        <taxon>Actinomycetes</taxon>
        <taxon>Frankiales</taxon>
        <taxon>Frankiaceae</taxon>
        <taxon>Frankia</taxon>
    </lineage>
</organism>
<proteinExistence type="predicted"/>
<reference evidence="1" key="1">
    <citation type="submission" date="2020-12" db="EMBL/GenBank/DDBJ databases">
        <title>Genomic characterization of non-nitrogen-fixing Frankia strains.</title>
        <authorList>
            <person name="Carlos-Shanley C."/>
            <person name="Guerra T."/>
            <person name="Hahn D."/>
        </authorList>
    </citation>
    <scope>NUCLEOTIDE SEQUENCE</scope>
    <source>
        <strain evidence="1">CN6</strain>
    </source>
</reference>